<evidence type="ECO:0000256" key="3">
    <source>
        <dbReference type="ARBA" id="ARBA00022679"/>
    </source>
</evidence>
<comment type="catalytic activity">
    <reaction evidence="6">
        <text>pseudouridine(54) in tRNA + S-adenosyl-L-methionine = N(1)-methylpseudouridine(54) in tRNA + S-adenosyl-L-homocysteine + H(+)</text>
        <dbReference type="Rhea" id="RHEA:55292"/>
        <dbReference type="Rhea" id="RHEA-COMP:14140"/>
        <dbReference type="Rhea" id="RHEA-COMP:14141"/>
        <dbReference type="ChEBI" id="CHEBI:15378"/>
        <dbReference type="ChEBI" id="CHEBI:57856"/>
        <dbReference type="ChEBI" id="CHEBI:59789"/>
        <dbReference type="ChEBI" id="CHEBI:65314"/>
        <dbReference type="ChEBI" id="CHEBI:74890"/>
        <dbReference type="EC" id="2.1.1.257"/>
    </reaction>
</comment>
<comment type="function">
    <text evidence="6">Specifically catalyzes the N1-methylation of pseudouridine at position 54 (Psi54) in tRNAs.</text>
</comment>
<dbReference type="PANTHER" id="PTHR40703:SF1">
    <property type="entry name" value="TRNA (PSEUDOURIDINE(54)-N(1))-METHYLTRANSFERASE"/>
    <property type="match status" value="1"/>
</dbReference>
<reference evidence="7 8" key="1">
    <citation type="journal article" date="2014" name="PLoS Genet.">
        <title>Phylogenetically driven sequencing of extremely halophilic archaea reveals strategies for static and dynamic osmo-response.</title>
        <authorList>
            <person name="Becker E.A."/>
            <person name="Seitzer P.M."/>
            <person name="Tritt A."/>
            <person name="Larsen D."/>
            <person name="Krusor M."/>
            <person name="Yao A.I."/>
            <person name="Wu D."/>
            <person name="Madern D."/>
            <person name="Eisen J.A."/>
            <person name="Darling A.E."/>
            <person name="Facciotti M.T."/>
        </authorList>
    </citation>
    <scope>NUCLEOTIDE SEQUENCE [LARGE SCALE GENOMIC DNA]</scope>
    <source>
        <strain evidence="7 8">JCM 10879</strain>
    </source>
</reference>
<feature type="binding site" evidence="6">
    <location>
        <position position="126"/>
    </location>
    <ligand>
        <name>S-adenosyl-L-methionine</name>
        <dbReference type="ChEBI" id="CHEBI:59789"/>
    </ligand>
</feature>
<comment type="subcellular location">
    <subcellularLocation>
        <location evidence="6">Cytoplasm</location>
    </subcellularLocation>
</comment>
<evidence type="ECO:0000256" key="4">
    <source>
        <dbReference type="ARBA" id="ARBA00022691"/>
    </source>
</evidence>
<dbReference type="GO" id="GO:0005737">
    <property type="term" value="C:cytoplasm"/>
    <property type="evidence" value="ECO:0007669"/>
    <property type="project" value="UniProtKB-SubCell"/>
</dbReference>
<gene>
    <name evidence="6" type="primary">trmY</name>
    <name evidence="7" type="ORF">C446_07392</name>
</gene>
<dbReference type="Proteomes" id="UP000011607">
    <property type="component" value="Unassembled WGS sequence"/>
</dbReference>
<evidence type="ECO:0000256" key="2">
    <source>
        <dbReference type="ARBA" id="ARBA00022603"/>
    </source>
</evidence>
<comment type="caution">
    <text evidence="6">Lacks conserved residue(s) required for the propagation of feature annotation.</text>
</comment>
<dbReference type="AlphaFoldDB" id="M0M774"/>
<keyword evidence="4 6" id="KW-0949">S-adenosyl-L-methionine</keyword>
<keyword evidence="3 6" id="KW-0808">Transferase</keyword>
<dbReference type="EC" id="2.1.1.257" evidence="6"/>
<dbReference type="GO" id="GO:0008175">
    <property type="term" value="F:tRNA methyltransferase activity"/>
    <property type="evidence" value="ECO:0007669"/>
    <property type="project" value="UniProtKB-UniRule"/>
</dbReference>
<dbReference type="GO" id="GO:0030488">
    <property type="term" value="P:tRNA methylation"/>
    <property type="evidence" value="ECO:0007669"/>
    <property type="project" value="UniProtKB-UniRule"/>
</dbReference>
<keyword evidence="5 6" id="KW-0819">tRNA processing</keyword>
<dbReference type="InterPro" id="IPR029028">
    <property type="entry name" value="Alpha/beta_knot_MTases"/>
</dbReference>
<evidence type="ECO:0000256" key="5">
    <source>
        <dbReference type="ARBA" id="ARBA00022694"/>
    </source>
</evidence>
<keyword evidence="1 6" id="KW-0963">Cytoplasm</keyword>
<dbReference type="NCBIfam" id="NF002560">
    <property type="entry name" value="PRK02135.1"/>
    <property type="match status" value="1"/>
</dbReference>
<dbReference type="RefSeq" id="WP_006672414.1">
    <property type="nucleotide sequence ID" value="NZ_AOMA01000073.1"/>
</dbReference>
<evidence type="ECO:0000313" key="8">
    <source>
        <dbReference type="Proteomes" id="UP000011607"/>
    </source>
</evidence>
<dbReference type="PANTHER" id="PTHR40703">
    <property type="entry name" value="TRNA (PSEUDOURIDINE(54)-N(1))-METHYLTRANSFERASE"/>
    <property type="match status" value="1"/>
</dbReference>
<dbReference type="SUPFAM" id="SSF75217">
    <property type="entry name" value="alpha/beta knot"/>
    <property type="match status" value="1"/>
</dbReference>
<dbReference type="OrthoDB" id="27492at2157"/>
<dbReference type="GO" id="GO:0008757">
    <property type="term" value="F:S-adenosylmethionine-dependent methyltransferase activity"/>
    <property type="evidence" value="ECO:0007669"/>
    <property type="project" value="UniProtKB-UniRule"/>
</dbReference>
<sequence length="205" mass="22348">MRQFVLIGHEVPTEPDFSLDDLAGGAGRLDALCRSITAAFVTSHGIREDVRVHLIAQDELTITFDGSQLRRLNPDERSTAALVRTALEHRDEAIGALPAEPSPGIEVFRRGFEGTLAALEGPVVQLHEDGTPIVDVDDHADGGSGLLESDPVFVLSDHRDFTADERNLLEDAVDLQLRLGPEVLHADQAVTVVHHYLDTAGYQEF</sequence>
<comment type="caution">
    <text evidence="7">The sequence shown here is derived from an EMBL/GenBank/DDBJ whole genome shotgun (WGS) entry which is preliminary data.</text>
</comment>
<keyword evidence="2 6" id="KW-0489">Methyltransferase</keyword>
<dbReference type="Pfam" id="PF04013">
    <property type="entry name" value="Methyltrn_RNA_2"/>
    <property type="match status" value="1"/>
</dbReference>
<dbReference type="Gene3D" id="3.40.1280.10">
    <property type="match status" value="1"/>
</dbReference>
<evidence type="ECO:0000256" key="1">
    <source>
        <dbReference type="ARBA" id="ARBA00022490"/>
    </source>
</evidence>
<accession>M0M774</accession>
<protein>
    <recommendedName>
        <fullName evidence="6">tRNA (pseudouridine(54)-N(1))-methyltransferase</fullName>
        <ecNumber evidence="6">2.1.1.257</ecNumber>
    </recommendedName>
</protein>
<comment type="subunit">
    <text evidence="6">Homodimer.</text>
</comment>
<organism evidence="7 8">
    <name type="scientific">Halobiforma nitratireducens JCM 10879</name>
    <dbReference type="NCBI Taxonomy" id="1227454"/>
    <lineage>
        <taxon>Archaea</taxon>
        <taxon>Methanobacteriati</taxon>
        <taxon>Methanobacteriota</taxon>
        <taxon>Stenosarchaea group</taxon>
        <taxon>Halobacteria</taxon>
        <taxon>Halobacteriales</taxon>
        <taxon>Natrialbaceae</taxon>
        <taxon>Halobiforma</taxon>
    </lineage>
</organism>
<keyword evidence="8" id="KW-1185">Reference proteome</keyword>
<evidence type="ECO:0000313" key="7">
    <source>
        <dbReference type="EMBL" id="EMA40230.1"/>
    </source>
</evidence>
<comment type="similarity">
    <text evidence="6">Belongs to the methyltransferase superfamily. TrmY family.</text>
</comment>
<dbReference type="InterPro" id="IPR029026">
    <property type="entry name" value="tRNA_m1G_MTases_N"/>
</dbReference>
<proteinExistence type="inferred from homology"/>
<dbReference type="InterPro" id="IPR007158">
    <property type="entry name" value="TrmY"/>
</dbReference>
<name>M0M774_9EURY</name>
<dbReference type="CDD" id="cd18087">
    <property type="entry name" value="TrmY-like"/>
    <property type="match status" value="1"/>
</dbReference>
<dbReference type="HAMAP" id="MF_00587">
    <property type="entry name" value="tRNA_methyltr_TrmY"/>
    <property type="match status" value="1"/>
</dbReference>
<dbReference type="STRING" id="1227454.C446_07392"/>
<dbReference type="eggNOG" id="arCOG01239">
    <property type="taxonomic scope" value="Archaea"/>
</dbReference>
<dbReference type="EMBL" id="AOMA01000073">
    <property type="protein sequence ID" value="EMA40230.1"/>
    <property type="molecule type" value="Genomic_DNA"/>
</dbReference>
<evidence type="ECO:0000256" key="6">
    <source>
        <dbReference type="HAMAP-Rule" id="MF_00587"/>
    </source>
</evidence>
<dbReference type="PATRIC" id="fig|1227454.3.peg.1489"/>